<comment type="catalytic activity">
    <reaction evidence="1">
        <text>[E2 ubiquitin-conjugating enzyme]-S-ubiquitinyl-L-cysteine + [acceptor protein]-L-lysine = [E2 ubiquitin-conjugating enzyme]-L-cysteine + [acceptor protein]-N(6)-ubiquitinyl-L-lysine.</text>
        <dbReference type="EC" id="2.3.2.31"/>
    </reaction>
</comment>
<gene>
    <name evidence="10" type="ORF">GCK32_009974</name>
</gene>
<evidence type="ECO:0000256" key="2">
    <source>
        <dbReference type="ARBA" id="ARBA00012251"/>
    </source>
</evidence>
<evidence type="ECO:0000313" key="11">
    <source>
        <dbReference type="Proteomes" id="UP001331761"/>
    </source>
</evidence>
<dbReference type="GO" id="GO:0061630">
    <property type="term" value="F:ubiquitin protein ligase activity"/>
    <property type="evidence" value="ECO:0007669"/>
    <property type="project" value="UniProtKB-EC"/>
</dbReference>
<name>A0AAN8F1F1_TRICO</name>
<evidence type="ECO:0000256" key="8">
    <source>
        <dbReference type="ARBA" id="ARBA00022833"/>
    </source>
</evidence>
<dbReference type="InterPro" id="IPR002867">
    <property type="entry name" value="IBR_dom"/>
</dbReference>
<evidence type="ECO:0000256" key="5">
    <source>
        <dbReference type="ARBA" id="ARBA00022737"/>
    </source>
</evidence>
<accession>A0AAN8F1F1</accession>
<evidence type="ECO:0000256" key="6">
    <source>
        <dbReference type="ARBA" id="ARBA00022771"/>
    </source>
</evidence>
<dbReference type="GO" id="GO:0008270">
    <property type="term" value="F:zinc ion binding"/>
    <property type="evidence" value="ECO:0007669"/>
    <property type="project" value="UniProtKB-KW"/>
</dbReference>
<reference evidence="10 11" key="1">
    <citation type="submission" date="2019-10" db="EMBL/GenBank/DDBJ databases">
        <title>Assembly and Annotation for the nematode Trichostrongylus colubriformis.</title>
        <authorList>
            <person name="Martin J."/>
        </authorList>
    </citation>
    <scope>NUCLEOTIDE SEQUENCE [LARGE SCALE GENOMIC DNA]</scope>
    <source>
        <strain evidence="10">G859</strain>
        <tissue evidence="10">Whole worm</tissue>
    </source>
</reference>
<sequence>MRSPLVTPLSCLSTGCNSYPLEKLIEELIGTEQFERYQRIILSNALARMDDMDLCPRARCQSPASKSSCTSTLAICPVCDFSFCVKCRRAYHGVNPCRPQINVVSRMVETEDGKMEFRKISVDEYLAATDDQRKEMAWWYGGMDKLEEAMDEAMGRPDRRSQEWLEKYTRRCPTCGRAIILTQGCNHVFCYCGTTFCYKCGEILYGGGSDQDSNTPQKSSKPNFCNHK</sequence>
<organism evidence="10 11">
    <name type="scientific">Trichostrongylus colubriformis</name>
    <name type="common">Black scour worm</name>
    <dbReference type="NCBI Taxonomy" id="6319"/>
    <lineage>
        <taxon>Eukaryota</taxon>
        <taxon>Metazoa</taxon>
        <taxon>Ecdysozoa</taxon>
        <taxon>Nematoda</taxon>
        <taxon>Chromadorea</taxon>
        <taxon>Rhabditida</taxon>
        <taxon>Rhabditina</taxon>
        <taxon>Rhabditomorpha</taxon>
        <taxon>Strongyloidea</taxon>
        <taxon>Trichostrongylidae</taxon>
        <taxon>Trichostrongylus</taxon>
    </lineage>
</organism>
<dbReference type="SMART" id="SM00647">
    <property type="entry name" value="IBR"/>
    <property type="match status" value="2"/>
</dbReference>
<dbReference type="Pfam" id="PF01485">
    <property type="entry name" value="IBR"/>
    <property type="match status" value="2"/>
</dbReference>
<dbReference type="EC" id="2.3.2.31" evidence="2"/>
<dbReference type="PANTHER" id="PTHR11685">
    <property type="entry name" value="RBR FAMILY RING FINGER AND IBR DOMAIN-CONTAINING"/>
    <property type="match status" value="1"/>
</dbReference>
<dbReference type="Gene3D" id="2.20.25.20">
    <property type="match status" value="1"/>
</dbReference>
<evidence type="ECO:0000256" key="1">
    <source>
        <dbReference type="ARBA" id="ARBA00001798"/>
    </source>
</evidence>
<keyword evidence="6" id="KW-0863">Zinc-finger</keyword>
<keyword evidence="5" id="KW-0677">Repeat</keyword>
<dbReference type="EMBL" id="WIXE01024257">
    <property type="protein sequence ID" value="KAK5965772.1"/>
    <property type="molecule type" value="Genomic_DNA"/>
</dbReference>
<dbReference type="PROSITE" id="PS51873">
    <property type="entry name" value="TRIAD"/>
    <property type="match status" value="1"/>
</dbReference>
<dbReference type="CDD" id="cd20341">
    <property type="entry name" value="BRcat_RBR_RNF14"/>
    <property type="match status" value="1"/>
</dbReference>
<dbReference type="GO" id="GO:0016567">
    <property type="term" value="P:protein ubiquitination"/>
    <property type="evidence" value="ECO:0007669"/>
    <property type="project" value="InterPro"/>
</dbReference>
<keyword evidence="3 10" id="KW-0808">Transferase</keyword>
<dbReference type="Gene3D" id="1.20.120.1750">
    <property type="match status" value="1"/>
</dbReference>
<keyword evidence="7" id="KW-0833">Ubl conjugation pathway</keyword>
<proteinExistence type="predicted"/>
<dbReference type="InterPro" id="IPR031127">
    <property type="entry name" value="E3_UB_ligase_RBR"/>
</dbReference>
<keyword evidence="11" id="KW-1185">Reference proteome</keyword>
<evidence type="ECO:0000256" key="4">
    <source>
        <dbReference type="ARBA" id="ARBA00022723"/>
    </source>
</evidence>
<dbReference type="SUPFAM" id="SSF57850">
    <property type="entry name" value="RING/U-box"/>
    <property type="match status" value="2"/>
</dbReference>
<keyword evidence="4" id="KW-0479">Metal-binding</keyword>
<dbReference type="InterPro" id="IPR044066">
    <property type="entry name" value="TRIAD_supradom"/>
</dbReference>
<dbReference type="PROSITE" id="PS51257">
    <property type="entry name" value="PROKAR_LIPOPROTEIN"/>
    <property type="match status" value="1"/>
</dbReference>
<evidence type="ECO:0000256" key="7">
    <source>
        <dbReference type="ARBA" id="ARBA00022786"/>
    </source>
</evidence>
<evidence type="ECO:0000259" key="9">
    <source>
        <dbReference type="PROSITE" id="PS51873"/>
    </source>
</evidence>
<dbReference type="AlphaFoldDB" id="A0AAN8F1F1"/>
<evidence type="ECO:0000256" key="3">
    <source>
        <dbReference type="ARBA" id="ARBA00022679"/>
    </source>
</evidence>
<protein>
    <recommendedName>
        <fullName evidence="2">RBR-type E3 ubiquitin transferase</fullName>
        <ecNumber evidence="2">2.3.2.31</ecNumber>
    </recommendedName>
</protein>
<feature type="domain" description="RING-type" evidence="9">
    <location>
        <begin position="1"/>
        <end position="228"/>
    </location>
</feature>
<comment type="caution">
    <text evidence="10">The sequence shown here is derived from an EMBL/GenBank/DDBJ whole genome shotgun (WGS) entry which is preliminary data.</text>
</comment>
<keyword evidence="8" id="KW-0862">Zinc</keyword>
<dbReference type="Proteomes" id="UP001331761">
    <property type="component" value="Unassembled WGS sequence"/>
</dbReference>
<evidence type="ECO:0000313" key="10">
    <source>
        <dbReference type="EMBL" id="KAK5965772.1"/>
    </source>
</evidence>